<keyword evidence="4" id="KW-1185">Reference proteome</keyword>
<dbReference type="OrthoDB" id="5390450at2759"/>
<feature type="compositionally biased region" description="Basic residues" evidence="2">
    <location>
        <begin position="728"/>
        <end position="738"/>
    </location>
</feature>
<dbReference type="AlphaFoldDB" id="A0A8H3HVV0"/>
<accession>A0A8H3HVV0</accession>
<feature type="compositionally biased region" description="Polar residues" evidence="2">
    <location>
        <begin position="436"/>
        <end position="447"/>
    </location>
</feature>
<keyword evidence="1" id="KW-0175">Coiled coil</keyword>
<gene>
    <name evidence="3" type="ORF">IMSHALPRED_000094</name>
</gene>
<dbReference type="Proteomes" id="UP000664534">
    <property type="component" value="Unassembled WGS sequence"/>
</dbReference>
<feature type="region of interest" description="Disordered" evidence="2">
    <location>
        <begin position="434"/>
        <end position="506"/>
    </location>
</feature>
<evidence type="ECO:0000256" key="1">
    <source>
        <dbReference type="SAM" id="Coils"/>
    </source>
</evidence>
<feature type="coiled-coil region" evidence="1">
    <location>
        <begin position="394"/>
        <end position="428"/>
    </location>
</feature>
<protein>
    <submittedName>
        <fullName evidence="3">Uncharacterized protein</fullName>
    </submittedName>
</protein>
<evidence type="ECO:0000313" key="4">
    <source>
        <dbReference type="Proteomes" id="UP000664534"/>
    </source>
</evidence>
<evidence type="ECO:0000256" key="2">
    <source>
        <dbReference type="SAM" id="MobiDB-lite"/>
    </source>
</evidence>
<reference evidence="3" key="1">
    <citation type="submission" date="2021-03" db="EMBL/GenBank/DDBJ databases">
        <authorList>
            <person name="Tagirdzhanova G."/>
        </authorList>
    </citation>
    <scope>NUCLEOTIDE SEQUENCE</scope>
</reference>
<dbReference type="EMBL" id="CAJPDT010000001">
    <property type="protein sequence ID" value="CAF9904522.1"/>
    <property type="molecule type" value="Genomic_DNA"/>
</dbReference>
<comment type="caution">
    <text evidence="3">The sequence shown here is derived from an EMBL/GenBank/DDBJ whole genome shotgun (WGS) entry which is preliminary data.</text>
</comment>
<feature type="compositionally biased region" description="Basic residues" evidence="2">
    <location>
        <begin position="624"/>
        <end position="635"/>
    </location>
</feature>
<organism evidence="3 4">
    <name type="scientific">Imshaugia aleurites</name>
    <dbReference type="NCBI Taxonomy" id="172621"/>
    <lineage>
        <taxon>Eukaryota</taxon>
        <taxon>Fungi</taxon>
        <taxon>Dikarya</taxon>
        <taxon>Ascomycota</taxon>
        <taxon>Pezizomycotina</taxon>
        <taxon>Lecanoromycetes</taxon>
        <taxon>OSLEUM clade</taxon>
        <taxon>Lecanoromycetidae</taxon>
        <taxon>Lecanorales</taxon>
        <taxon>Lecanorineae</taxon>
        <taxon>Parmeliaceae</taxon>
        <taxon>Imshaugia</taxon>
    </lineage>
</organism>
<sequence length="746" mass="84969">MSFLPLAEDFTDPRSKFDADELIKKLANVEPYREVTPFQDRDELRALAYEFHETLVQMGGMPTRPVLEEPVGRAIYREELGFIEIFDEHGKRTCTLGLDMDPVDYHWGEEMSRFSDELDRWKEFQNYQQSNPQLKPLFTAFAFKDTDEPLKAILIRLNEWREFEVFHQNKVNNALMLRWRNQRALEKLFQEESTSGPAASNPDTQSRIRTWLEPLFRKQTALDDCQEQLTCIENQAFEMLSNVSASLEGVPLLLQQLERKMEEQTNAVSEELKILKARPSHPARPPSPSSPSVQRILHWKSETTRLLKEHREWKIFLRWRKDQPNADTPMSAEEPQSHGHNADLTLWFDYVTYQQVQLDKARIWVDCWRRKQRLTEQRVERMTRENVPMLGGSVETVEKEVERFQQEIPTAEARLRSAKQQFAELLSEQAHLASPEATQQWPNCQELPSSAPSSGGSGDRFRDQEQPNSGVSLTKAHRPLPTQDILGSVRPSSMSTQVGKKRAKMGNIEKEQLTAGSDAIISDPILLGDDIQMTNASKSSCPHESIEEGGRVETMDSPMGGDKDTLITDAGDSVTTSSPPGSEVDSRCRGNRTTRKLAPSLHQVPTSRKTRSAVKLNEAISRGVVKRKKPSKKAKTFTEQQNMTLLHAGSIDKTPRNSPAPQLRRSQRLHEKAAAPSFVSSPQPKSAQHSQSSRQKRPKSQHSPVEPSRSSRQTKPKVRPNALELPRSSRHKRLKMQAHHSACPNL</sequence>
<feature type="compositionally biased region" description="Basic and acidic residues" evidence="2">
    <location>
        <begin position="544"/>
        <end position="554"/>
    </location>
</feature>
<feature type="compositionally biased region" description="Polar residues" evidence="2">
    <location>
        <begin position="678"/>
        <end position="687"/>
    </location>
</feature>
<evidence type="ECO:0000313" key="3">
    <source>
        <dbReference type="EMBL" id="CAF9904522.1"/>
    </source>
</evidence>
<feature type="region of interest" description="Disordered" evidence="2">
    <location>
        <begin position="535"/>
        <end position="746"/>
    </location>
</feature>
<proteinExistence type="predicted"/>
<name>A0A8H3HVV0_9LECA</name>